<dbReference type="HOGENOM" id="CLU_017266_1_1_1"/>
<evidence type="ECO:0000256" key="1">
    <source>
        <dbReference type="ARBA" id="ARBA00001936"/>
    </source>
</evidence>
<evidence type="ECO:0000256" key="2">
    <source>
        <dbReference type="ARBA" id="ARBA00008766"/>
    </source>
</evidence>
<dbReference type="InterPro" id="IPR001131">
    <property type="entry name" value="Peptidase_M24B_aminopep-P_CS"/>
</dbReference>
<reference evidence="8" key="2">
    <citation type="submission" date="2014-02" db="EMBL/GenBank/DDBJ databases">
        <title>Complete DNA sequence of /Kuraishia capsulata/ illustrates novel genomic features among budding yeasts (/Saccharomycotina/).</title>
        <authorList>
            <person name="Morales L."/>
            <person name="Noel B."/>
            <person name="Porcel B."/>
            <person name="Marcet-Houben M."/>
            <person name="Hullo M-F."/>
            <person name="Sacerdot C."/>
            <person name="Tekaia F."/>
            <person name="Leh-Louis V."/>
            <person name="Despons L."/>
            <person name="Khanna V."/>
            <person name="Aury J-M."/>
            <person name="Barbe V."/>
            <person name="Couloux A."/>
            <person name="Labadie K."/>
            <person name="Pelletier E."/>
            <person name="Souciet J-L."/>
            <person name="Boekhout T."/>
            <person name="Gabaldon T."/>
            <person name="Wincker P."/>
            <person name="Dujon B."/>
        </authorList>
    </citation>
    <scope>NUCLEOTIDE SEQUENCE</scope>
    <source>
        <strain evidence="8">CBS 1993</strain>
    </source>
</reference>
<evidence type="ECO:0000256" key="5">
    <source>
        <dbReference type="ARBA" id="ARBA00023211"/>
    </source>
</evidence>
<dbReference type="InterPro" id="IPR052433">
    <property type="entry name" value="X-Pro_dipept-like"/>
</dbReference>
<reference evidence="8" key="1">
    <citation type="submission" date="2013-12" db="EMBL/GenBank/DDBJ databases">
        <authorList>
            <person name="Genoscope - CEA"/>
        </authorList>
    </citation>
    <scope>NUCLEOTIDE SEQUENCE</scope>
    <source>
        <strain evidence="8">CBS 1993</strain>
    </source>
</reference>
<dbReference type="CDD" id="cd01087">
    <property type="entry name" value="Prolidase"/>
    <property type="match status" value="1"/>
</dbReference>
<dbReference type="SUPFAM" id="SSF53092">
    <property type="entry name" value="Creatinase/prolidase N-terminal domain"/>
    <property type="match status" value="1"/>
</dbReference>
<keyword evidence="9" id="KW-1185">Reference proteome</keyword>
<organism evidence="8 9">
    <name type="scientific">Kuraishia capsulata CBS 1993</name>
    <dbReference type="NCBI Taxonomy" id="1382522"/>
    <lineage>
        <taxon>Eukaryota</taxon>
        <taxon>Fungi</taxon>
        <taxon>Dikarya</taxon>
        <taxon>Ascomycota</taxon>
        <taxon>Saccharomycotina</taxon>
        <taxon>Pichiomycetes</taxon>
        <taxon>Pichiales</taxon>
        <taxon>Pichiaceae</taxon>
        <taxon>Kuraishia</taxon>
    </lineage>
</organism>
<dbReference type="GO" id="GO:0005739">
    <property type="term" value="C:mitochondrion"/>
    <property type="evidence" value="ECO:0007669"/>
    <property type="project" value="EnsemblFungi"/>
</dbReference>
<keyword evidence="3 6" id="KW-0479">Metal-binding</keyword>
<dbReference type="PANTHER" id="PTHR43226">
    <property type="entry name" value="XAA-PRO AMINOPEPTIDASE 3"/>
    <property type="match status" value="1"/>
</dbReference>
<dbReference type="SUPFAM" id="SSF55920">
    <property type="entry name" value="Creatinase/aminopeptidase"/>
    <property type="match status" value="1"/>
</dbReference>
<evidence type="ECO:0000256" key="6">
    <source>
        <dbReference type="RuleBase" id="RU000590"/>
    </source>
</evidence>
<keyword evidence="4" id="KW-0378">Hydrolase</keyword>
<dbReference type="SMART" id="SM01011">
    <property type="entry name" value="AMP_N"/>
    <property type="match status" value="1"/>
</dbReference>
<evidence type="ECO:0000313" key="8">
    <source>
        <dbReference type="EMBL" id="CDK24897.1"/>
    </source>
</evidence>
<evidence type="ECO:0000256" key="3">
    <source>
        <dbReference type="ARBA" id="ARBA00022723"/>
    </source>
</evidence>
<dbReference type="RefSeq" id="XP_022456912.1">
    <property type="nucleotide sequence ID" value="XM_022605444.1"/>
</dbReference>
<dbReference type="Gene3D" id="3.40.350.10">
    <property type="entry name" value="Creatinase/prolidase N-terminal domain"/>
    <property type="match status" value="1"/>
</dbReference>
<evidence type="ECO:0000313" key="9">
    <source>
        <dbReference type="Proteomes" id="UP000019384"/>
    </source>
</evidence>
<dbReference type="Gene3D" id="3.90.230.10">
    <property type="entry name" value="Creatinase/methionine aminopeptidase superfamily"/>
    <property type="match status" value="1"/>
</dbReference>
<evidence type="ECO:0000259" key="7">
    <source>
        <dbReference type="SMART" id="SM01011"/>
    </source>
</evidence>
<gene>
    <name evidence="8" type="ORF">KUCA_T00000864001</name>
</gene>
<evidence type="ECO:0000256" key="4">
    <source>
        <dbReference type="ARBA" id="ARBA00022801"/>
    </source>
</evidence>
<dbReference type="GeneID" id="34518300"/>
<name>W6MK06_9ASCO</name>
<dbReference type="Pfam" id="PF05195">
    <property type="entry name" value="AMP_N"/>
    <property type="match status" value="1"/>
</dbReference>
<dbReference type="EMBL" id="HG793125">
    <property type="protein sequence ID" value="CDK24897.1"/>
    <property type="molecule type" value="Genomic_DNA"/>
</dbReference>
<proteinExistence type="inferred from homology"/>
<dbReference type="InterPro" id="IPR007865">
    <property type="entry name" value="Aminopep_P_N"/>
</dbReference>
<dbReference type="GO" id="GO:0016485">
    <property type="term" value="P:protein processing"/>
    <property type="evidence" value="ECO:0007669"/>
    <property type="project" value="EnsemblFungi"/>
</dbReference>
<dbReference type="Pfam" id="PF00557">
    <property type="entry name" value="Peptidase_M24"/>
    <property type="match status" value="1"/>
</dbReference>
<feature type="domain" description="Aminopeptidase P N-terminal" evidence="7">
    <location>
        <begin position="57"/>
        <end position="194"/>
    </location>
</feature>
<dbReference type="InterPro" id="IPR036005">
    <property type="entry name" value="Creatinase/aminopeptidase-like"/>
</dbReference>
<dbReference type="GO" id="GO:0050821">
    <property type="term" value="P:protein stabilization"/>
    <property type="evidence" value="ECO:0007669"/>
    <property type="project" value="EnsemblFungi"/>
</dbReference>
<dbReference type="AlphaFoldDB" id="W6MK06"/>
<dbReference type="PANTHER" id="PTHR43226:SF4">
    <property type="entry name" value="XAA-PRO AMINOPEPTIDASE 3"/>
    <property type="match status" value="1"/>
</dbReference>
<dbReference type="Proteomes" id="UP000019384">
    <property type="component" value="Unassembled WGS sequence"/>
</dbReference>
<accession>W6MK06</accession>
<dbReference type="PROSITE" id="PS00491">
    <property type="entry name" value="PROLINE_PEPTIDASE"/>
    <property type="match status" value="1"/>
</dbReference>
<dbReference type="InterPro" id="IPR029149">
    <property type="entry name" value="Creatin/AminoP/Spt16_N"/>
</dbReference>
<dbReference type="GO" id="GO:0005634">
    <property type="term" value="C:nucleus"/>
    <property type="evidence" value="ECO:0007669"/>
    <property type="project" value="EnsemblFungi"/>
</dbReference>
<dbReference type="InterPro" id="IPR000994">
    <property type="entry name" value="Pept_M24"/>
</dbReference>
<keyword evidence="5" id="KW-0464">Manganese</keyword>
<comment type="cofactor">
    <cofactor evidence="1">
        <name>Mn(2+)</name>
        <dbReference type="ChEBI" id="CHEBI:29035"/>
    </cofactor>
</comment>
<dbReference type="GO" id="GO:0070006">
    <property type="term" value="F:metalloaminopeptidase activity"/>
    <property type="evidence" value="ECO:0007669"/>
    <property type="project" value="InterPro"/>
</dbReference>
<dbReference type="OrthoDB" id="4215474at2759"/>
<dbReference type="GO" id="GO:0030145">
    <property type="term" value="F:manganese ion binding"/>
    <property type="evidence" value="ECO:0007669"/>
    <property type="project" value="InterPro"/>
</dbReference>
<dbReference type="STRING" id="1382522.W6MK06"/>
<protein>
    <recommendedName>
        <fullName evidence="7">Aminopeptidase P N-terminal domain-containing protein</fullName>
    </recommendedName>
</protein>
<sequence>MSRISGLKCLFASRLTPRRNFATARLAFAEQSPFTAGQPLHETRPHTISPGELTPGISALEYFQRRICVSSSMTTGSVAIIPGEQIKYASGSVFFPFQQDNDFYYLTGWNEPNSVAIIEKPTANPDDVVFHLVVPPKDPAAEQWEGHRTGPDGAVEIFNADVSESSKVLDKHIQKVLQKYRTVYYDFQDHKSSSLSSVVNSFFKKQVQTENSRTIESLLKQGNKSVRSLRSIVSNLRAVKSEAELSIMRLAGKISGRAYNAAYARRFKTEKALCAFLEYRFISGGCDKSAYVPVVAGGANSLCIHYTRNDDLLRDGELVLVDAGGSLGGYAADISRTWPVSGKFTDPQKDLYEAVLSVNKHCIKLCTESAGVSIQDLHYESVRVLTRELRNCGFAQIQDWETSRLYPHYIGHNLGLDVHDVPSYPRSGKFKSGQVVTVEPGVYVPDNSKWPKHFRNIGIRIEDDVAVGKNTYTVLTSEAAKEVVDIEAIAQNGVTTPLEEEVVDIWSL</sequence>
<comment type="similarity">
    <text evidence="2 6">Belongs to the peptidase M24B family.</text>
</comment>